<dbReference type="InterPro" id="IPR013128">
    <property type="entry name" value="Peptidase_C1A"/>
</dbReference>
<dbReference type="PROSITE" id="PS00139">
    <property type="entry name" value="THIOL_PROTEASE_CYS"/>
    <property type="match status" value="1"/>
</dbReference>
<keyword evidence="7" id="KW-1133">Transmembrane helix</keyword>
<dbReference type="InterPro" id="IPR013201">
    <property type="entry name" value="Prot_inhib_I29"/>
</dbReference>
<comment type="similarity">
    <text evidence="1">Belongs to the peptidase C1 family.</text>
</comment>
<evidence type="ECO:0000313" key="10">
    <source>
        <dbReference type="EMBL" id="CAL1538747.1"/>
    </source>
</evidence>
<dbReference type="SUPFAM" id="SSF54001">
    <property type="entry name" value="Cysteine proteinases"/>
    <property type="match status" value="1"/>
</dbReference>
<proteinExistence type="inferred from homology"/>
<keyword evidence="3" id="KW-0378">Hydrolase</keyword>
<evidence type="ECO:0000259" key="9">
    <source>
        <dbReference type="SMART" id="SM00848"/>
    </source>
</evidence>
<feature type="domain" description="Peptidase C1A papain C-terminal" evidence="8">
    <location>
        <begin position="173"/>
        <end position="384"/>
    </location>
</feature>
<dbReference type="PROSITE" id="PS00639">
    <property type="entry name" value="THIOL_PROTEASE_HIS"/>
    <property type="match status" value="1"/>
</dbReference>
<evidence type="ECO:0008006" key="12">
    <source>
        <dbReference type="Google" id="ProtNLM"/>
    </source>
</evidence>
<dbReference type="SMART" id="SM00645">
    <property type="entry name" value="Pept_C1"/>
    <property type="match status" value="1"/>
</dbReference>
<name>A0AAV2HX16_LYMST</name>
<comment type="caution">
    <text evidence="10">The sequence shown here is derived from an EMBL/GenBank/DDBJ whole genome shotgun (WGS) entry which is preliminary data.</text>
</comment>
<gene>
    <name evidence="10" type="ORF">GSLYS_00012568001</name>
</gene>
<dbReference type="Pfam" id="PF08246">
    <property type="entry name" value="Inhibitor_I29"/>
    <property type="match status" value="1"/>
</dbReference>
<feature type="transmembrane region" description="Helical" evidence="7">
    <location>
        <begin position="21"/>
        <end position="43"/>
    </location>
</feature>
<keyword evidence="7" id="KW-0472">Membrane</keyword>
<evidence type="ECO:0000256" key="2">
    <source>
        <dbReference type="ARBA" id="ARBA00022670"/>
    </source>
</evidence>
<dbReference type="Proteomes" id="UP001497497">
    <property type="component" value="Unassembled WGS sequence"/>
</dbReference>
<dbReference type="InterPro" id="IPR038765">
    <property type="entry name" value="Papain-like_cys_pep_sf"/>
</dbReference>
<dbReference type="GO" id="GO:0006508">
    <property type="term" value="P:proteolysis"/>
    <property type="evidence" value="ECO:0007669"/>
    <property type="project" value="UniProtKB-KW"/>
</dbReference>
<organism evidence="10 11">
    <name type="scientific">Lymnaea stagnalis</name>
    <name type="common">Great pond snail</name>
    <name type="synonym">Helix stagnalis</name>
    <dbReference type="NCBI Taxonomy" id="6523"/>
    <lineage>
        <taxon>Eukaryota</taxon>
        <taxon>Metazoa</taxon>
        <taxon>Spiralia</taxon>
        <taxon>Lophotrochozoa</taxon>
        <taxon>Mollusca</taxon>
        <taxon>Gastropoda</taxon>
        <taxon>Heterobranchia</taxon>
        <taxon>Euthyneura</taxon>
        <taxon>Panpulmonata</taxon>
        <taxon>Hygrophila</taxon>
        <taxon>Lymnaeoidea</taxon>
        <taxon>Lymnaeidae</taxon>
        <taxon>Lymnaea</taxon>
    </lineage>
</organism>
<dbReference type="SMART" id="SM00848">
    <property type="entry name" value="Inhibitor_I29"/>
    <property type="match status" value="1"/>
</dbReference>
<dbReference type="InterPro" id="IPR000169">
    <property type="entry name" value="Pept_cys_AS"/>
</dbReference>
<evidence type="ECO:0000256" key="7">
    <source>
        <dbReference type="SAM" id="Phobius"/>
    </source>
</evidence>
<dbReference type="EMBL" id="CAXITT010000311">
    <property type="protein sequence ID" value="CAL1538747.1"/>
    <property type="molecule type" value="Genomic_DNA"/>
</dbReference>
<dbReference type="PRINTS" id="PR00705">
    <property type="entry name" value="PAPAIN"/>
</dbReference>
<feature type="domain" description="Cathepsin propeptide inhibitor" evidence="9">
    <location>
        <begin position="58"/>
        <end position="137"/>
    </location>
</feature>
<keyword evidence="5" id="KW-0865">Zymogen</keyword>
<dbReference type="InterPro" id="IPR039417">
    <property type="entry name" value="Peptidase_C1A_papain-like"/>
</dbReference>
<reference evidence="10 11" key="1">
    <citation type="submission" date="2024-04" db="EMBL/GenBank/DDBJ databases">
        <authorList>
            <consortium name="Genoscope - CEA"/>
            <person name="William W."/>
        </authorList>
    </citation>
    <scope>NUCLEOTIDE SEQUENCE [LARGE SCALE GENOMIC DNA]</scope>
</reference>
<keyword evidence="11" id="KW-1185">Reference proteome</keyword>
<dbReference type="Pfam" id="PF00112">
    <property type="entry name" value="Peptidase_C1"/>
    <property type="match status" value="1"/>
</dbReference>
<sequence length="392" mass="44437">MTSCKMVDHCHFRYQFVSKSVFLFRFSSFILYSMLIIGLYSIFIQANELIKDPLYKEFLEFAIKYKKPYIFRENSKNGSLTNSNSYTYNNSESVLHFRFTIFKENVARANLLNNETKNVLSPVYGVNKFADISPMEFKAKYLTGLKHRNGRKTVRPINGIVSFQVKDTRNLAPPRKFDWREKGVVNPIMDQGSCGACWAFSVVETIESMYAIQQNTTSPPHLSVQELIDCDSKNMGCVGGDIQEACDWAQQHCVVWADSYPLTDKTDTCKRLPPETPCVHLKSCNAAKYVDNESTLLDLIAEHGPIAVAIDATTWHNYVGGIIQYHCSETLNHAVQIVGYNLEGDVPYYIIRNSWGSDFGDNGYVYVKYGGNVCGLANLVVSLDTVRTLDKR</sequence>
<dbReference type="GO" id="GO:0008234">
    <property type="term" value="F:cysteine-type peptidase activity"/>
    <property type="evidence" value="ECO:0007669"/>
    <property type="project" value="UniProtKB-KW"/>
</dbReference>
<dbReference type="CDD" id="cd02248">
    <property type="entry name" value="Peptidase_C1A"/>
    <property type="match status" value="1"/>
</dbReference>
<evidence type="ECO:0000256" key="1">
    <source>
        <dbReference type="ARBA" id="ARBA00008455"/>
    </source>
</evidence>
<evidence type="ECO:0000256" key="5">
    <source>
        <dbReference type="ARBA" id="ARBA00023145"/>
    </source>
</evidence>
<keyword evidence="4" id="KW-0788">Thiol protease</keyword>
<evidence type="ECO:0000259" key="8">
    <source>
        <dbReference type="SMART" id="SM00645"/>
    </source>
</evidence>
<evidence type="ECO:0000256" key="3">
    <source>
        <dbReference type="ARBA" id="ARBA00022801"/>
    </source>
</evidence>
<dbReference type="Gene3D" id="3.90.70.10">
    <property type="entry name" value="Cysteine proteinases"/>
    <property type="match status" value="1"/>
</dbReference>
<evidence type="ECO:0000256" key="4">
    <source>
        <dbReference type="ARBA" id="ARBA00022807"/>
    </source>
</evidence>
<accession>A0AAV2HX16</accession>
<dbReference type="PANTHER" id="PTHR12411">
    <property type="entry name" value="CYSTEINE PROTEASE FAMILY C1-RELATED"/>
    <property type="match status" value="1"/>
</dbReference>
<dbReference type="InterPro" id="IPR000668">
    <property type="entry name" value="Peptidase_C1A_C"/>
</dbReference>
<dbReference type="AlphaFoldDB" id="A0AAV2HX16"/>
<protein>
    <recommendedName>
        <fullName evidence="12">Cathepsin O</fullName>
    </recommendedName>
</protein>
<dbReference type="InterPro" id="IPR025660">
    <property type="entry name" value="Pept_his_AS"/>
</dbReference>
<keyword evidence="7" id="KW-0812">Transmembrane</keyword>
<evidence type="ECO:0000313" key="11">
    <source>
        <dbReference type="Proteomes" id="UP001497497"/>
    </source>
</evidence>
<keyword evidence="2" id="KW-0645">Protease</keyword>
<keyword evidence="6" id="KW-1015">Disulfide bond</keyword>
<evidence type="ECO:0000256" key="6">
    <source>
        <dbReference type="ARBA" id="ARBA00023157"/>
    </source>
</evidence>